<feature type="signal peptide" evidence="7">
    <location>
        <begin position="1"/>
        <end position="34"/>
    </location>
</feature>
<feature type="region of interest" description="Disordered" evidence="6">
    <location>
        <begin position="282"/>
        <end position="352"/>
    </location>
</feature>
<dbReference type="AlphaFoldDB" id="A0A3L8P6S8"/>
<name>A0A3L8P6S8_9ACTN</name>
<evidence type="ECO:0000256" key="1">
    <source>
        <dbReference type="ARBA" id="ARBA00007074"/>
    </source>
</evidence>
<evidence type="ECO:0000256" key="4">
    <source>
        <dbReference type="ARBA" id="ARBA00022807"/>
    </source>
</evidence>
<keyword evidence="7" id="KW-0732">Signal</keyword>
<sequence>MRTTARGLTATATTLVVSGALCLATGLTGGSAVADPGTGDPSTPSAPSQAQVDAARAAADAKAGDVASMRRSLVAANARLDSASTRAEIATEKYDAARWHLQQAQTQLHAAQAQATSAEQQVSSQRSAVASLVNDNFRGSAQLDQLSVIVQASGPQSVLERLGLLQSATSSMNATYDRYRAALSQARVARAKAKTAEKAAASLAKQASATRATAAAAQADAEQDASALSTQRDRLVKQLAAARGISVALAKKRQDALEQAAQVKAQQEAAAAAAAQQAAQEQAAQEAAQQQAQQQASASPTPSSTPSASSSPSSTPSSSPSSSSSSSASSTPTSSPTSDPTDGSTPTPAPTGNAAQAIAYAKAQIGKPYKWAAAGPSSFDCSGLTMRAWEAAGVSLPHYSAGQYAATTHITRSQLQPGDLIFWGSSPGSIHHVAMYLGDGMMIHAPRTGQDVMIASIDYWIAPNYFSRP</sequence>
<reference evidence="9 10" key="1">
    <citation type="submission" date="2018-10" db="EMBL/GenBank/DDBJ databases">
        <title>Marmoricola sp. 4Q3S-7 whole genome shotgun sequence.</title>
        <authorList>
            <person name="Li F."/>
        </authorList>
    </citation>
    <scope>NUCLEOTIDE SEQUENCE [LARGE SCALE GENOMIC DNA]</scope>
    <source>
        <strain evidence="9 10">4Q3S-7</strain>
    </source>
</reference>
<gene>
    <name evidence="9" type="ORF">D9V37_00060</name>
</gene>
<accession>A0A3L8P6S8</accession>
<evidence type="ECO:0000259" key="8">
    <source>
        <dbReference type="PROSITE" id="PS51935"/>
    </source>
</evidence>
<dbReference type="OrthoDB" id="5177647at2"/>
<dbReference type="PROSITE" id="PS51935">
    <property type="entry name" value="NLPC_P60"/>
    <property type="match status" value="1"/>
</dbReference>
<evidence type="ECO:0000256" key="5">
    <source>
        <dbReference type="SAM" id="Coils"/>
    </source>
</evidence>
<protein>
    <recommendedName>
        <fullName evidence="8">NlpC/P60 domain-containing protein</fullName>
    </recommendedName>
</protein>
<evidence type="ECO:0000256" key="3">
    <source>
        <dbReference type="ARBA" id="ARBA00022801"/>
    </source>
</evidence>
<dbReference type="PANTHER" id="PTHR47053">
    <property type="entry name" value="MUREIN DD-ENDOPEPTIDASE MEPH-RELATED"/>
    <property type="match status" value="1"/>
</dbReference>
<dbReference type="GO" id="GO:0006508">
    <property type="term" value="P:proteolysis"/>
    <property type="evidence" value="ECO:0007669"/>
    <property type="project" value="UniProtKB-KW"/>
</dbReference>
<dbReference type="Pfam" id="PF00877">
    <property type="entry name" value="NLPC_P60"/>
    <property type="match status" value="1"/>
</dbReference>
<keyword evidence="2" id="KW-0645">Protease</keyword>
<dbReference type="Gene3D" id="3.90.1720.10">
    <property type="entry name" value="endopeptidase domain like (from Nostoc punctiforme)"/>
    <property type="match status" value="1"/>
</dbReference>
<keyword evidence="3" id="KW-0378">Hydrolase</keyword>
<dbReference type="PANTHER" id="PTHR47053:SF1">
    <property type="entry name" value="MUREIN DD-ENDOPEPTIDASE MEPH-RELATED"/>
    <property type="match status" value="1"/>
</dbReference>
<dbReference type="SUPFAM" id="SSF54001">
    <property type="entry name" value="Cysteine proteinases"/>
    <property type="match status" value="1"/>
</dbReference>
<feature type="domain" description="NlpC/P60" evidence="8">
    <location>
        <begin position="351"/>
        <end position="469"/>
    </location>
</feature>
<dbReference type="InterPro" id="IPR038765">
    <property type="entry name" value="Papain-like_cys_pep_sf"/>
</dbReference>
<dbReference type="RefSeq" id="WP_121804114.1">
    <property type="nucleotide sequence ID" value="NZ_RDBE01000001.1"/>
</dbReference>
<dbReference type="InterPro" id="IPR051202">
    <property type="entry name" value="Peptidase_C40"/>
</dbReference>
<dbReference type="Proteomes" id="UP000281708">
    <property type="component" value="Unassembled WGS sequence"/>
</dbReference>
<keyword evidence="10" id="KW-1185">Reference proteome</keyword>
<evidence type="ECO:0000313" key="10">
    <source>
        <dbReference type="Proteomes" id="UP000281708"/>
    </source>
</evidence>
<organism evidence="9 10">
    <name type="scientific">Nocardioides mangrovicus</name>
    <dbReference type="NCBI Taxonomy" id="2478913"/>
    <lineage>
        <taxon>Bacteria</taxon>
        <taxon>Bacillati</taxon>
        <taxon>Actinomycetota</taxon>
        <taxon>Actinomycetes</taxon>
        <taxon>Propionibacteriales</taxon>
        <taxon>Nocardioidaceae</taxon>
        <taxon>Nocardioides</taxon>
    </lineage>
</organism>
<feature type="coiled-coil region" evidence="5">
    <location>
        <begin position="94"/>
        <end position="121"/>
    </location>
</feature>
<evidence type="ECO:0000256" key="6">
    <source>
        <dbReference type="SAM" id="MobiDB-lite"/>
    </source>
</evidence>
<keyword evidence="5" id="KW-0175">Coiled coil</keyword>
<proteinExistence type="inferred from homology"/>
<feature type="chain" id="PRO_5018090224" description="NlpC/P60 domain-containing protein" evidence="7">
    <location>
        <begin position="35"/>
        <end position="469"/>
    </location>
</feature>
<evidence type="ECO:0000256" key="7">
    <source>
        <dbReference type="SAM" id="SignalP"/>
    </source>
</evidence>
<keyword evidence="4" id="KW-0788">Thiol protease</keyword>
<dbReference type="EMBL" id="RDBE01000001">
    <property type="protein sequence ID" value="RLV50433.1"/>
    <property type="molecule type" value="Genomic_DNA"/>
</dbReference>
<comment type="similarity">
    <text evidence="1">Belongs to the peptidase C40 family.</text>
</comment>
<dbReference type="InterPro" id="IPR000064">
    <property type="entry name" value="NLP_P60_dom"/>
</dbReference>
<dbReference type="GO" id="GO:0008234">
    <property type="term" value="F:cysteine-type peptidase activity"/>
    <property type="evidence" value="ECO:0007669"/>
    <property type="project" value="UniProtKB-KW"/>
</dbReference>
<evidence type="ECO:0000256" key="2">
    <source>
        <dbReference type="ARBA" id="ARBA00022670"/>
    </source>
</evidence>
<comment type="caution">
    <text evidence="9">The sequence shown here is derived from an EMBL/GenBank/DDBJ whole genome shotgun (WGS) entry which is preliminary data.</text>
</comment>
<evidence type="ECO:0000313" key="9">
    <source>
        <dbReference type="EMBL" id="RLV50433.1"/>
    </source>
</evidence>